<accession>X1B335</accession>
<organism evidence="5">
    <name type="scientific">marine sediment metagenome</name>
    <dbReference type="NCBI Taxonomy" id="412755"/>
    <lineage>
        <taxon>unclassified sequences</taxon>
        <taxon>metagenomes</taxon>
        <taxon>ecological metagenomes</taxon>
    </lineage>
</organism>
<protein>
    <recommendedName>
        <fullName evidence="4">HTH arsR-type domain-containing protein</fullName>
    </recommendedName>
</protein>
<evidence type="ECO:0000256" key="3">
    <source>
        <dbReference type="ARBA" id="ARBA00023163"/>
    </source>
</evidence>
<dbReference type="NCBIfam" id="NF033788">
    <property type="entry name" value="HTH_metalloreg"/>
    <property type="match status" value="1"/>
</dbReference>
<proteinExistence type="predicted"/>
<dbReference type="PANTHER" id="PTHR33154:SF33">
    <property type="entry name" value="TRANSCRIPTIONAL REPRESSOR SDPR"/>
    <property type="match status" value="1"/>
</dbReference>
<dbReference type="AlphaFoldDB" id="X1B335"/>
<evidence type="ECO:0000256" key="2">
    <source>
        <dbReference type="ARBA" id="ARBA00023125"/>
    </source>
</evidence>
<dbReference type="InterPro" id="IPR051081">
    <property type="entry name" value="HTH_MetalResp_TranReg"/>
</dbReference>
<dbReference type="PANTHER" id="PTHR33154">
    <property type="entry name" value="TRANSCRIPTIONAL REGULATOR, ARSR FAMILY"/>
    <property type="match status" value="1"/>
</dbReference>
<comment type="caution">
    <text evidence="5">The sequence shown here is derived from an EMBL/GenBank/DDBJ whole genome shotgun (WGS) entry which is preliminary data.</text>
</comment>
<reference evidence="5" key="1">
    <citation type="journal article" date="2014" name="Front. Microbiol.">
        <title>High frequency of phylogenetically diverse reductive dehalogenase-homologous genes in deep subseafloor sedimentary metagenomes.</title>
        <authorList>
            <person name="Kawai M."/>
            <person name="Futagami T."/>
            <person name="Toyoda A."/>
            <person name="Takaki Y."/>
            <person name="Nishi S."/>
            <person name="Hori S."/>
            <person name="Arai W."/>
            <person name="Tsubouchi T."/>
            <person name="Morono Y."/>
            <person name="Uchiyama I."/>
            <person name="Ito T."/>
            <person name="Fujiyama A."/>
            <person name="Inagaki F."/>
            <person name="Takami H."/>
        </authorList>
    </citation>
    <scope>NUCLEOTIDE SEQUENCE</scope>
    <source>
        <strain evidence="5">Expedition CK06-06</strain>
    </source>
</reference>
<dbReference type="CDD" id="cd00090">
    <property type="entry name" value="HTH_ARSR"/>
    <property type="match status" value="1"/>
</dbReference>
<dbReference type="InterPro" id="IPR011991">
    <property type="entry name" value="ArsR-like_HTH"/>
</dbReference>
<dbReference type="SMART" id="SM00418">
    <property type="entry name" value="HTH_ARSR"/>
    <property type="match status" value="1"/>
</dbReference>
<keyword evidence="1" id="KW-0805">Transcription regulation</keyword>
<evidence type="ECO:0000256" key="1">
    <source>
        <dbReference type="ARBA" id="ARBA00023015"/>
    </source>
</evidence>
<gene>
    <name evidence="5" type="ORF">S01H4_25098</name>
</gene>
<dbReference type="PRINTS" id="PR00778">
    <property type="entry name" value="HTHARSR"/>
</dbReference>
<dbReference type="InterPro" id="IPR036388">
    <property type="entry name" value="WH-like_DNA-bd_sf"/>
</dbReference>
<dbReference type="SUPFAM" id="SSF46785">
    <property type="entry name" value="Winged helix' DNA-binding domain"/>
    <property type="match status" value="1"/>
</dbReference>
<dbReference type="GO" id="GO:0003700">
    <property type="term" value="F:DNA-binding transcription factor activity"/>
    <property type="evidence" value="ECO:0007669"/>
    <property type="project" value="InterPro"/>
</dbReference>
<dbReference type="Gene3D" id="1.10.10.10">
    <property type="entry name" value="Winged helix-like DNA-binding domain superfamily/Winged helix DNA-binding domain"/>
    <property type="match status" value="1"/>
</dbReference>
<evidence type="ECO:0000259" key="4">
    <source>
        <dbReference type="PROSITE" id="PS50987"/>
    </source>
</evidence>
<name>X1B335_9ZZZZ</name>
<keyword evidence="2" id="KW-0238">DNA-binding</keyword>
<dbReference type="Pfam" id="PF12840">
    <property type="entry name" value="HTH_20"/>
    <property type="match status" value="1"/>
</dbReference>
<dbReference type="EMBL" id="BART01011895">
    <property type="protein sequence ID" value="GAG89410.1"/>
    <property type="molecule type" value="Genomic_DNA"/>
</dbReference>
<dbReference type="PROSITE" id="PS50987">
    <property type="entry name" value="HTH_ARSR_2"/>
    <property type="match status" value="1"/>
</dbReference>
<feature type="domain" description="HTH arsR-type" evidence="4">
    <location>
        <begin position="1"/>
        <end position="94"/>
    </location>
</feature>
<dbReference type="InterPro" id="IPR001845">
    <property type="entry name" value="HTH_ArsR_DNA-bd_dom"/>
</dbReference>
<sequence length="97" mass="11323">MSELRKHTVEFLKVLGDPTRLDIIDLLQNSEKTALEIKEALDRSQSTISKHLNMLVENDLITFEKIDNIKYYKVENSEVFDLIKFINTIVLNNSKQK</sequence>
<evidence type="ECO:0000313" key="5">
    <source>
        <dbReference type="EMBL" id="GAG89410.1"/>
    </source>
</evidence>
<keyword evidence="3" id="KW-0804">Transcription</keyword>
<dbReference type="GO" id="GO:0003677">
    <property type="term" value="F:DNA binding"/>
    <property type="evidence" value="ECO:0007669"/>
    <property type="project" value="UniProtKB-KW"/>
</dbReference>
<dbReference type="InterPro" id="IPR036390">
    <property type="entry name" value="WH_DNA-bd_sf"/>
</dbReference>